<dbReference type="GO" id="GO:0042026">
    <property type="term" value="P:protein refolding"/>
    <property type="evidence" value="ECO:0007669"/>
    <property type="project" value="TreeGrafter"/>
</dbReference>
<feature type="domain" description="AAA+ ATPase" evidence="7">
    <location>
        <begin position="35"/>
        <end position="368"/>
    </location>
</feature>
<evidence type="ECO:0000313" key="9">
    <source>
        <dbReference type="Proteomes" id="UP000789396"/>
    </source>
</evidence>
<keyword evidence="5" id="KW-0143">Chaperone</keyword>
<dbReference type="GO" id="GO:0005524">
    <property type="term" value="F:ATP binding"/>
    <property type="evidence" value="ECO:0007669"/>
    <property type="project" value="UniProtKB-KW"/>
</dbReference>
<name>A0A9N9NKU6_9GLOM</name>
<dbReference type="EMBL" id="CAJVPZ010034680">
    <property type="protein sequence ID" value="CAG8747307.1"/>
    <property type="molecule type" value="Genomic_DNA"/>
</dbReference>
<dbReference type="Proteomes" id="UP000789396">
    <property type="component" value="Unassembled WGS sequence"/>
</dbReference>
<dbReference type="CDD" id="cd00009">
    <property type="entry name" value="AAA"/>
    <property type="match status" value="1"/>
</dbReference>
<dbReference type="GO" id="GO:0005759">
    <property type="term" value="C:mitochondrial matrix"/>
    <property type="evidence" value="ECO:0007669"/>
    <property type="project" value="TreeGrafter"/>
</dbReference>
<dbReference type="PROSITE" id="PS00871">
    <property type="entry name" value="CLPAB_2"/>
    <property type="match status" value="1"/>
</dbReference>
<dbReference type="InterPro" id="IPR027417">
    <property type="entry name" value="P-loop_NTPase"/>
</dbReference>
<dbReference type="InterPro" id="IPR050130">
    <property type="entry name" value="ClpA_ClpB"/>
</dbReference>
<gene>
    <name evidence="8" type="ORF">RFULGI_LOCUS13333</name>
</gene>
<evidence type="ECO:0000256" key="2">
    <source>
        <dbReference type="ARBA" id="ARBA00022737"/>
    </source>
</evidence>
<accession>A0A9N9NKU6</accession>
<dbReference type="InterPro" id="IPR001270">
    <property type="entry name" value="ClpA/B"/>
</dbReference>
<dbReference type="Pfam" id="PF07724">
    <property type="entry name" value="AAA_2"/>
    <property type="match status" value="2"/>
</dbReference>
<dbReference type="GO" id="GO:0043335">
    <property type="term" value="P:protein unfolding"/>
    <property type="evidence" value="ECO:0007669"/>
    <property type="project" value="TreeGrafter"/>
</dbReference>
<keyword evidence="2" id="KW-0677">Repeat</keyword>
<dbReference type="InterPro" id="IPR003959">
    <property type="entry name" value="ATPase_AAA_core"/>
</dbReference>
<dbReference type="Gene3D" id="3.40.50.300">
    <property type="entry name" value="P-loop containing nucleotide triphosphate hydrolases"/>
    <property type="match status" value="3"/>
</dbReference>
<organism evidence="8 9">
    <name type="scientific">Racocetra fulgida</name>
    <dbReference type="NCBI Taxonomy" id="60492"/>
    <lineage>
        <taxon>Eukaryota</taxon>
        <taxon>Fungi</taxon>
        <taxon>Fungi incertae sedis</taxon>
        <taxon>Mucoromycota</taxon>
        <taxon>Glomeromycotina</taxon>
        <taxon>Glomeromycetes</taxon>
        <taxon>Diversisporales</taxon>
        <taxon>Gigasporaceae</taxon>
        <taxon>Racocetra</taxon>
    </lineage>
</organism>
<dbReference type="OrthoDB" id="47330at2759"/>
<evidence type="ECO:0000256" key="1">
    <source>
        <dbReference type="ARBA" id="ARBA00008675"/>
    </source>
</evidence>
<dbReference type="InterPro" id="IPR003593">
    <property type="entry name" value="AAA+_ATPase"/>
</dbReference>
<dbReference type="InterPro" id="IPR041546">
    <property type="entry name" value="ClpA/ClpB_AAA_lid"/>
</dbReference>
<dbReference type="SUPFAM" id="SSF52540">
    <property type="entry name" value="P-loop containing nucleoside triphosphate hydrolases"/>
    <property type="match status" value="2"/>
</dbReference>
<dbReference type="PANTHER" id="PTHR11638:SF176">
    <property type="entry name" value="HEAT SHOCK PROTEIN 78, MITOCHONDRIAL"/>
    <property type="match status" value="1"/>
</dbReference>
<sequence>GSSPKNLSLEEFGYDLTKLAAEGKLDPVIGREEEIRRTIQAGVGKTAIAEGLAQRIVKGEVPESIKDKKVIALDLGSLIAGSKYRGEFEERLKTVLREVQEAEGKFILFIDELHNLLGLGRSEGSIDAGNLLKPALAKVMIVEPSVEETITILRGLKEKYEIHHGVRISDSALVAAATYSHRYITDRFLPDKAIDLVDEACSKLRLQQESKPEAIDNLDRQIIILRIELESLKKETDTASQERRMKLQKELDQKQKELDKLSMIWQEERAKLKEIKNIKSQLEQAKIELELAQRQGNFTQASELRYGIIPELEKKLPHDVEEESSESLIHERVIADDIGVIVSRMTGIPIHNLLRSERDKLLHMEENLSRRVVGQDEAIRAVSEAVRLSRAGLQSPSRPIASFLFLGPTGVGKTELCKAIAEFLFDTESSIIRVDMSEYMEKFAVSRLVGAPPGYVGYEEGIYTDILKIKQVNIYIKMFTQYCQYLIGGELTEAVRRKPFSVVLLDEMEKAHR</sequence>
<feature type="domain" description="AAA+ ATPase" evidence="7">
    <location>
        <begin position="399"/>
        <end position="509"/>
    </location>
</feature>
<keyword evidence="3" id="KW-0547">Nucleotide-binding</keyword>
<evidence type="ECO:0000256" key="3">
    <source>
        <dbReference type="ARBA" id="ARBA00022741"/>
    </source>
</evidence>
<comment type="caution">
    <text evidence="8">The sequence shown here is derived from an EMBL/GenBank/DDBJ whole genome shotgun (WGS) entry which is preliminary data.</text>
</comment>
<dbReference type="FunFam" id="3.40.50.300:FF:000120">
    <property type="entry name" value="ATP-dependent chaperone ClpB"/>
    <property type="match status" value="1"/>
</dbReference>
<comment type="similarity">
    <text evidence="1">Belongs to the ClpA/ClpB family.</text>
</comment>
<evidence type="ECO:0000259" key="7">
    <source>
        <dbReference type="SMART" id="SM00382"/>
    </source>
</evidence>
<dbReference type="Pfam" id="PF00004">
    <property type="entry name" value="AAA"/>
    <property type="match status" value="1"/>
</dbReference>
<feature type="non-terminal residue" evidence="8">
    <location>
        <position position="513"/>
    </location>
</feature>
<dbReference type="PRINTS" id="PR00300">
    <property type="entry name" value="CLPPROTEASEA"/>
</dbReference>
<keyword evidence="6" id="KW-0175">Coiled coil</keyword>
<evidence type="ECO:0000256" key="6">
    <source>
        <dbReference type="SAM" id="Coils"/>
    </source>
</evidence>
<dbReference type="AlphaFoldDB" id="A0A9N9NKU6"/>
<proteinExistence type="inferred from homology"/>
<dbReference type="GO" id="GO:0016887">
    <property type="term" value="F:ATP hydrolysis activity"/>
    <property type="evidence" value="ECO:0007669"/>
    <property type="project" value="InterPro"/>
</dbReference>
<keyword evidence="9" id="KW-1185">Reference proteome</keyword>
<dbReference type="SMART" id="SM00382">
    <property type="entry name" value="AAA"/>
    <property type="match status" value="2"/>
</dbReference>
<dbReference type="PANTHER" id="PTHR11638">
    <property type="entry name" value="ATP-DEPENDENT CLP PROTEASE"/>
    <property type="match status" value="1"/>
</dbReference>
<dbReference type="CDD" id="cd19499">
    <property type="entry name" value="RecA-like_ClpB_Hsp104-like"/>
    <property type="match status" value="1"/>
</dbReference>
<feature type="non-terminal residue" evidence="8">
    <location>
        <position position="1"/>
    </location>
</feature>
<reference evidence="8" key="1">
    <citation type="submission" date="2021-06" db="EMBL/GenBank/DDBJ databases">
        <authorList>
            <person name="Kallberg Y."/>
            <person name="Tangrot J."/>
            <person name="Rosling A."/>
        </authorList>
    </citation>
    <scope>NUCLEOTIDE SEQUENCE</scope>
    <source>
        <strain evidence="8">IN212</strain>
    </source>
</reference>
<protein>
    <submittedName>
        <fullName evidence="8">10168_t:CDS:1</fullName>
    </submittedName>
</protein>
<evidence type="ECO:0000313" key="8">
    <source>
        <dbReference type="EMBL" id="CAG8747307.1"/>
    </source>
</evidence>
<dbReference type="InterPro" id="IPR028299">
    <property type="entry name" value="ClpA/B_CS2"/>
</dbReference>
<evidence type="ECO:0000256" key="5">
    <source>
        <dbReference type="ARBA" id="ARBA00023186"/>
    </source>
</evidence>
<dbReference type="Pfam" id="PF17871">
    <property type="entry name" value="AAA_lid_9"/>
    <property type="match status" value="1"/>
</dbReference>
<feature type="coiled-coil region" evidence="6">
    <location>
        <begin position="215"/>
        <end position="295"/>
    </location>
</feature>
<dbReference type="GO" id="GO:0034605">
    <property type="term" value="P:cellular response to heat"/>
    <property type="evidence" value="ECO:0007669"/>
    <property type="project" value="TreeGrafter"/>
</dbReference>
<evidence type="ECO:0000256" key="4">
    <source>
        <dbReference type="ARBA" id="ARBA00022840"/>
    </source>
</evidence>
<keyword evidence="4" id="KW-0067">ATP-binding</keyword>